<feature type="domain" description="Pre-SET" evidence="7">
    <location>
        <begin position="72"/>
        <end position="129"/>
    </location>
</feature>
<evidence type="ECO:0000256" key="5">
    <source>
        <dbReference type="ARBA" id="ARBA00022691"/>
    </source>
</evidence>
<evidence type="ECO:0000313" key="9">
    <source>
        <dbReference type="EMBL" id="ULU07892.1"/>
    </source>
</evidence>
<dbReference type="PANTHER" id="PTHR46307:SF4">
    <property type="entry name" value="G9A, ISOFORM B"/>
    <property type="match status" value="1"/>
</dbReference>
<sequence>MPNIGNEWHKEINKQPVVLYEDISQGCERFTVPVFSNPCFSMDTLVFDTFKYTTRIIDFSGNLASRSATPTFVCHCSGQCTKHCECSSSIYSRKGTVEDMDQLMWDTVRECNENCECALWCGNRVAQKGAMYPVEIFARDPWCGWGVRASVDIPFGTFIGEYAGELIDDDEATERHDSTFLFETRVGPETLTIDAKYSGNYTRFINHSCSPNVKMSCIRIERSNLAVANVSWDYDEIQLIHMCFYTDRLIKKREELTIDYGEAWWANKKFPCRCGSTVCRYQKK</sequence>
<dbReference type="PROSITE" id="PS50867">
    <property type="entry name" value="PRE_SET"/>
    <property type="match status" value="1"/>
</dbReference>
<dbReference type="SMART" id="SM00317">
    <property type="entry name" value="SET"/>
    <property type="match status" value="1"/>
</dbReference>
<evidence type="ECO:0000256" key="4">
    <source>
        <dbReference type="ARBA" id="ARBA00022679"/>
    </source>
</evidence>
<feature type="domain" description="Post-SET" evidence="8">
    <location>
        <begin position="268"/>
        <end position="280"/>
    </location>
</feature>
<accession>A0AAE9IVR4</accession>
<keyword evidence="4" id="KW-0808">Transferase</keyword>
<evidence type="ECO:0000256" key="1">
    <source>
        <dbReference type="ARBA" id="ARBA00004286"/>
    </source>
</evidence>
<gene>
    <name evidence="9" type="ORF">L3Y34_019140</name>
</gene>
<dbReference type="InterPro" id="IPR046341">
    <property type="entry name" value="SET_dom_sf"/>
</dbReference>
<dbReference type="InterPro" id="IPR007728">
    <property type="entry name" value="Pre-SET_dom"/>
</dbReference>
<dbReference type="AlphaFoldDB" id="A0AAE9IVR4"/>
<proteinExistence type="predicted"/>
<evidence type="ECO:0000256" key="2">
    <source>
        <dbReference type="ARBA" id="ARBA00022454"/>
    </source>
</evidence>
<evidence type="ECO:0000313" key="10">
    <source>
        <dbReference type="Proteomes" id="UP000827892"/>
    </source>
</evidence>
<protein>
    <submittedName>
        <fullName evidence="9">Uncharacterized protein</fullName>
    </submittedName>
</protein>
<dbReference type="GO" id="GO:0042054">
    <property type="term" value="F:histone methyltransferase activity"/>
    <property type="evidence" value="ECO:0007669"/>
    <property type="project" value="InterPro"/>
</dbReference>
<dbReference type="PROSITE" id="PS50868">
    <property type="entry name" value="POST_SET"/>
    <property type="match status" value="1"/>
</dbReference>
<keyword evidence="3" id="KW-0489">Methyltransferase</keyword>
<evidence type="ECO:0000259" key="6">
    <source>
        <dbReference type="PROSITE" id="PS50280"/>
    </source>
</evidence>
<dbReference type="Gene3D" id="2.170.270.10">
    <property type="entry name" value="SET domain"/>
    <property type="match status" value="1"/>
</dbReference>
<dbReference type="GO" id="GO:0005634">
    <property type="term" value="C:nucleus"/>
    <property type="evidence" value="ECO:0007669"/>
    <property type="project" value="InterPro"/>
</dbReference>
<dbReference type="SMART" id="SM00468">
    <property type="entry name" value="PreSET"/>
    <property type="match status" value="1"/>
</dbReference>
<dbReference type="PANTHER" id="PTHR46307">
    <property type="entry name" value="G9A, ISOFORM B"/>
    <property type="match status" value="1"/>
</dbReference>
<dbReference type="GO" id="GO:0002039">
    <property type="term" value="F:p53 binding"/>
    <property type="evidence" value="ECO:0007669"/>
    <property type="project" value="InterPro"/>
</dbReference>
<dbReference type="GO" id="GO:0008270">
    <property type="term" value="F:zinc ion binding"/>
    <property type="evidence" value="ECO:0007669"/>
    <property type="project" value="InterPro"/>
</dbReference>
<name>A0AAE9IVR4_CAEBR</name>
<dbReference type="GO" id="GO:0016279">
    <property type="term" value="F:protein-lysine N-methyltransferase activity"/>
    <property type="evidence" value="ECO:0007669"/>
    <property type="project" value="InterPro"/>
</dbReference>
<dbReference type="EMBL" id="CP090892">
    <property type="protein sequence ID" value="ULU07892.1"/>
    <property type="molecule type" value="Genomic_DNA"/>
</dbReference>
<dbReference type="Pfam" id="PF00856">
    <property type="entry name" value="SET"/>
    <property type="match status" value="1"/>
</dbReference>
<evidence type="ECO:0000256" key="3">
    <source>
        <dbReference type="ARBA" id="ARBA00022603"/>
    </source>
</evidence>
<keyword evidence="5" id="KW-0949">S-adenosyl-L-methionine</keyword>
<dbReference type="GO" id="GO:0032259">
    <property type="term" value="P:methylation"/>
    <property type="evidence" value="ECO:0007669"/>
    <property type="project" value="UniProtKB-KW"/>
</dbReference>
<dbReference type="InterPro" id="IPR043550">
    <property type="entry name" value="EHMT1/EHMT2"/>
</dbReference>
<feature type="domain" description="SET" evidence="6">
    <location>
        <begin position="132"/>
        <end position="261"/>
    </location>
</feature>
<dbReference type="GO" id="GO:0005694">
    <property type="term" value="C:chromosome"/>
    <property type="evidence" value="ECO:0007669"/>
    <property type="project" value="UniProtKB-SubCell"/>
</dbReference>
<dbReference type="PROSITE" id="PS50280">
    <property type="entry name" value="SET"/>
    <property type="match status" value="1"/>
</dbReference>
<evidence type="ECO:0000259" key="8">
    <source>
        <dbReference type="PROSITE" id="PS50868"/>
    </source>
</evidence>
<evidence type="ECO:0000259" key="7">
    <source>
        <dbReference type="PROSITE" id="PS50867"/>
    </source>
</evidence>
<dbReference type="InterPro" id="IPR003616">
    <property type="entry name" value="Post-SET_dom"/>
</dbReference>
<dbReference type="SUPFAM" id="SSF82199">
    <property type="entry name" value="SET domain"/>
    <property type="match status" value="1"/>
</dbReference>
<comment type="subcellular location">
    <subcellularLocation>
        <location evidence="1">Chromosome</location>
    </subcellularLocation>
</comment>
<keyword evidence="2" id="KW-0158">Chromosome</keyword>
<dbReference type="Proteomes" id="UP000827892">
    <property type="component" value="Chromosome II"/>
</dbReference>
<dbReference type="InterPro" id="IPR001214">
    <property type="entry name" value="SET_dom"/>
</dbReference>
<reference evidence="9 10" key="1">
    <citation type="submission" date="2022-05" db="EMBL/GenBank/DDBJ databases">
        <title>Chromosome-level reference genomes for two strains of Caenorhabditis briggsae: an improved platform for comparative genomics.</title>
        <authorList>
            <person name="Stevens L."/>
            <person name="Andersen E.C."/>
        </authorList>
    </citation>
    <scope>NUCLEOTIDE SEQUENCE [LARGE SCALE GENOMIC DNA]</scope>
    <source>
        <strain evidence="9">QX1410_ONT</strain>
        <tissue evidence="9">Whole-organism</tissue>
    </source>
</reference>
<organism evidence="9 10">
    <name type="scientific">Caenorhabditis briggsae</name>
    <dbReference type="NCBI Taxonomy" id="6238"/>
    <lineage>
        <taxon>Eukaryota</taxon>
        <taxon>Metazoa</taxon>
        <taxon>Ecdysozoa</taxon>
        <taxon>Nematoda</taxon>
        <taxon>Chromadorea</taxon>
        <taxon>Rhabditida</taxon>
        <taxon>Rhabditina</taxon>
        <taxon>Rhabditomorpha</taxon>
        <taxon>Rhabditoidea</taxon>
        <taxon>Rhabditidae</taxon>
        <taxon>Peloderinae</taxon>
        <taxon>Caenorhabditis</taxon>
    </lineage>
</organism>